<name>A0A9P1FT06_9DINO</name>
<keyword evidence="4" id="KW-0067">ATP-binding</keyword>
<organism evidence="2">
    <name type="scientific">Cladocopium goreaui</name>
    <dbReference type="NCBI Taxonomy" id="2562237"/>
    <lineage>
        <taxon>Eukaryota</taxon>
        <taxon>Sar</taxon>
        <taxon>Alveolata</taxon>
        <taxon>Dinophyceae</taxon>
        <taxon>Suessiales</taxon>
        <taxon>Symbiodiniaceae</taxon>
        <taxon>Cladocopium</taxon>
    </lineage>
</organism>
<keyword evidence="4" id="KW-0378">Hydrolase</keyword>
<dbReference type="Pfam" id="PF13424">
    <property type="entry name" value="TPR_12"/>
    <property type="match status" value="2"/>
</dbReference>
<dbReference type="PANTHER" id="PTHR46082">
    <property type="entry name" value="ATP/GTP-BINDING PROTEIN-RELATED"/>
    <property type="match status" value="1"/>
</dbReference>
<dbReference type="InterPro" id="IPR027417">
    <property type="entry name" value="P-loop_NTPase"/>
</dbReference>
<dbReference type="PRINTS" id="PR00381">
    <property type="entry name" value="KINESINLIGHT"/>
</dbReference>
<dbReference type="SUPFAM" id="SSF48452">
    <property type="entry name" value="TPR-like"/>
    <property type="match status" value="2"/>
</dbReference>
<dbReference type="EMBL" id="CAMXCT030001269">
    <property type="protein sequence ID" value="CAL4775786.1"/>
    <property type="molecule type" value="Genomic_DNA"/>
</dbReference>
<protein>
    <submittedName>
        <fullName evidence="4">Helicase ATP-binding domain-containing protein</fullName>
    </submittedName>
</protein>
<dbReference type="InterPro" id="IPR053137">
    <property type="entry name" value="NLR-like"/>
</dbReference>
<reference evidence="3" key="2">
    <citation type="submission" date="2024-04" db="EMBL/GenBank/DDBJ databases">
        <authorList>
            <person name="Chen Y."/>
            <person name="Shah S."/>
            <person name="Dougan E. K."/>
            <person name="Thang M."/>
            <person name="Chan C."/>
        </authorList>
    </citation>
    <scope>NUCLEOTIDE SEQUENCE [LARGE SCALE GENOMIC DNA]</scope>
</reference>
<feature type="domain" description="DEAD/DEAH-box helicase" evidence="1">
    <location>
        <begin position="68"/>
        <end position="200"/>
    </location>
</feature>
<dbReference type="InterPro" id="IPR011545">
    <property type="entry name" value="DEAD/DEAH_box_helicase_dom"/>
</dbReference>
<keyword evidence="4" id="KW-0547">Nucleotide-binding</keyword>
<dbReference type="EMBL" id="CAMXCT010001269">
    <property type="protein sequence ID" value="CAI3988474.1"/>
    <property type="molecule type" value="Genomic_DNA"/>
</dbReference>
<dbReference type="InterPro" id="IPR011990">
    <property type="entry name" value="TPR-like_helical_dom_sf"/>
</dbReference>
<evidence type="ECO:0000313" key="4">
    <source>
        <dbReference type="EMBL" id="CAL4775786.1"/>
    </source>
</evidence>
<dbReference type="SUPFAM" id="SSF52540">
    <property type="entry name" value="P-loop containing nucleoside triphosphate hydrolases"/>
    <property type="match status" value="1"/>
</dbReference>
<dbReference type="GO" id="GO:0003676">
    <property type="term" value="F:nucleic acid binding"/>
    <property type="evidence" value="ECO:0007669"/>
    <property type="project" value="InterPro"/>
</dbReference>
<dbReference type="PANTHER" id="PTHR46082:SF6">
    <property type="entry name" value="AAA+ ATPASE DOMAIN-CONTAINING PROTEIN-RELATED"/>
    <property type="match status" value="1"/>
</dbReference>
<keyword evidence="4" id="KW-0347">Helicase</keyword>
<dbReference type="AlphaFoldDB" id="A0A9P1FT06"/>
<dbReference type="Gene3D" id="3.40.50.300">
    <property type="entry name" value="P-loop containing nucleotide triphosphate hydrolases"/>
    <property type="match status" value="1"/>
</dbReference>
<comment type="caution">
    <text evidence="2">The sequence shown here is derived from an EMBL/GenBank/DDBJ whole genome shotgun (WGS) entry which is preliminary data.</text>
</comment>
<keyword evidence="5" id="KW-1185">Reference proteome</keyword>
<evidence type="ECO:0000259" key="1">
    <source>
        <dbReference type="Pfam" id="PF00270"/>
    </source>
</evidence>
<dbReference type="GO" id="GO:0005524">
    <property type="term" value="F:ATP binding"/>
    <property type="evidence" value="ECO:0007669"/>
    <property type="project" value="UniProtKB-KW"/>
</dbReference>
<evidence type="ECO:0000313" key="2">
    <source>
        <dbReference type="EMBL" id="CAI3988474.1"/>
    </source>
</evidence>
<dbReference type="Proteomes" id="UP001152797">
    <property type="component" value="Unassembled WGS sequence"/>
</dbReference>
<dbReference type="Pfam" id="PF00270">
    <property type="entry name" value="DEAD"/>
    <property type="match status" value="1"/>
</dbReference>
<dbReference type="EMBL" id="CAMXCT020001269">
    <property type="protein sequence ID" value="CAL1141849.1"/>
    <property type="molecule type" value="Genomic_DNA"/>
</dbReference>
<accession>A0A9P1FT06</accession>
<dbReference type="OrthoDB" id="1658288at2759"/>
<sequence length="1007" mass="113935">MLSLAVDFDLTCIQERHQLRDAVLGDDLVVSLNDALEKRGFTEQLAVDNTVFFQQYAASLLTFSQLTDHQTEKLKELSRYLHEDVHLSAPAGGGKTFLAVRHAMNKLRSSSKGKILFISPNRPLCFHFVHWLLMHARSSLPKVSRNKLLQRLVFMHAPYDSFTRAQIAADSYIVLEELKAMPDDLVLAIFDEAHAIFRTNQGIFQEVHAQRKLVLSDRSQSFLLETKYPEMRRVHLTEVVRSTKRLVLGANAFQLQDEPITCLGTTGPPLKSFIFESPKGVDHDFFTQFADHTVKALWFIMCTHPSIRLDRHVALLVPDEEFYRRFRFHLEDRLEAAFAPSYNIHLISFEDSLRFLPETAHQDRKRDELILDWDSNATGLEILFVVCIGFDVEIAGELDNFTRARLYHAITRAQLQAIVVDRLVQGGWLAYLTTLKLREMTFRLGDAESEINEDAALRIVMEAAQSEADSNQEADTKATSPLSLRGSWVWDTSANISKADADKLRFDPMAHRDGIRARPQASLIEYFLKDYKSGGGFQHDAYKHDADGWCWIHKKSGIKVWQDALDLTQSGGTGEVKCLFHYTSQLGFRSITAPSVLASLHTEGEKTNAWWGRGVYCVAKAPHQWPDVAAIIDNNYRNVYKRDVELKGSEFADQEYASRVAYCMPILANAMMCYDVSVRQTPEMLEKGMPPGVNLAGKQLNEPGQPERQCVVIRVEREDGVGNARAILLDTLRCRADAAAERLGPEHDEALLALSRLAHVLMHRGAFAEAEPLRRRVLDARERRWGPEHRLGKLSEAEALFRRCLRAREVRLGAHHPETLTSVSNLAVLLRQQGKMEEADKLQCKALALEEAQLGANHPHTLQSINHLAALLQTQGKLHEAEKQLRRALAGGERELGPQHPETLAYANSLALLLQKLGKMEEAEDLLRRALDGREGQLGMHHPTTLGSVYNLAALLEAKGSFGEAGQLYLRELHGMEERYGPEHEETLRSRHNCERFEQEHGIPIIR</sequence>
<dbReference type="Gene3D" id="1.25.40.10">
    <property type="entry name" value="Tetratricopeptide repeat domain"/>
    <property type="match status" value="2"/>
</dbReference>
<reference evidence="2" key="1">
    <citation type="submission" date="2022-10" db="EMBL/GenBank/DDBJ databases">
        <authorList>
            <person name="Chen Y."/>
            <person name="Dougan E. K."/>
            <person name="Chan C."/>
            <person name="Rhodes N."/>
            <person name="Thang M."/>
        </authorList>
    </citation>
    <scope>NUCLEOTIDE SEQUENCE</scope>
</reference>
<evidence type="ECO:0000313" key="3">
    <source>
        <dbReference type="EMBL" id="CAL1141849.1"/>
    </source>
</evidence>
<dbReference type="GO" id="GO:0004386">
    <property type="term" value="F:helicase activity"/>
    <property type="evidence" value="ECO:0007669"/>
    <property type="project" value="UniProtKB-KW"/>
</dbReference>
<gene>
    <name evidence="2" type="ORF">C1SCF055_LOCUS15639</name>
</gene>
<proteinExistence type="predicted"/>
<evidence type="ECO:0000313" key="5">
    <source>
        <dbReference type="Proteomes" id="UP001152797"/>
    </source>
</evidence>